<keyword evidence="3" id="KW-1185">Reference proteome</keyword>
<dbReference type="InterPro" id="IPR000073">
    <property type="entry name" value="AB_hydrolase_1"/>
</dbReference>
<keyword evidence="2" id="KW-0378">Hydrolase</keyword>
<evidence type="ECO:0000259" key="1">
    <source>
        <dbReference type="Pfam" id="PF00561"/>
    </source>
</evidence>
<dbReference type="PANTHER" id="PTHR43433">
    <property type="entry name" value="HYDROLASE, ALPHA/BETA FOLD FAMILY PROTEIN"/>
    <property type="match status" value="1"/>
</dbReference>
<dbReference type="Pfam" id="PF00561">
    <property type="entry name" value="Abhydrolase_1"/>
    <property type="match status" value="1"/>
</dbReference>
<dbReference type="Proteomes" id="UP000034883">
    <property type="component" value="Chromosome"/>
</dbReference>
<gene>
    <name evidence="2" type="ORF">DB32_003690</name>
</gene>
<accession>A0A0F6YJ43</accession>
<dbReference type="GO" id="GO:0004806">
    <property type="term" value="F:triacylglycerol lipase activity"/>
    <property type="evidence" value="ECO:0007669"/>
    <property type="project" value="TreeGrafter"/>
</dbReference>
<dbReference type="InterPro" id="IPR050471">
    <property type="entry name" value="AB_hydrolase"/>
</dbReference>
<dbReference type="PANTHER" id="PTHR43433:SF5">
    <property type="entry name" value="AB HYDROLASE-1 DOMAIN-CONTAINING PROTEIN"/>
    <property type="match status" value="1"/>
</dbReference>
<dbReference type="AlphaFoldDB" id="A0A0F6YJ43"/>
<dbReference type="InterPro" id="IPR029058">
    <property type="entry name" value="AB_hydrolase_fold"/>
</dbReference>
<reference evidence="2 3" key="1">
    <citation type="submission" date="2015-03" db="EMBL/GenBank/DDBJ databases">
        <title>Genome assembly of Sandaracinus amylolyticus DSM 53668.</title>
        <authorList>
            <person name="Sharma G."/>
            <person name="Subramanian S."/>
        </authorList>
    </citation>
    <scope>NUCLEOTIDE SEQUENCE [LARGE SCALE GENOMIC DNA]</scope>
    <source>
        <strain evidence="2 3">DSM 53668</strain>
    </source>
</reference>
<dbReference type="STRING" id="927083.DB32_003690"/>
<dbReference type="SUPFAM" id="SSF53474">
    <property type="entry name" value="alpha/beta-Hydrolases"/>
    <property type="match status" value="1"/>
</dbReference>
<feature type="domain" description="AB hydrolase-1" evidence="1">
    <location>
        <begin position="26"/>
        <end position="276"/>
    </location>
</feature>
<name>A0A0F6YJ43_9BACT</name>
<evidence type="ECO:0000313" key="3">
    <source>
        <dbReference type="Proteomes" id="UP000034883"/>
    </source>
</evidence>
<dbReference type="EMBL" id="CP011125">
    <property type="protein sequence ID" value="AKF06541.1"/>
    <property type="molecule type" value="Genomic_DNA"/>
</dbReference>
<dbReference type="Gene3D" id="3.40.50.1820">
    <property type="entry name" value="alpha/beta hydrolase"/>
    <property type="match status" value="1"/>
</dbReference>
<proteinExistence type="predicted"/>
<dbReference type="KEGG" id="samy:DB32_003690"/>
<organism evidence="2 3">
    <name type="scientific">Sandaracinus amylolyticus</name>
    <dbReference type="NCBI Taxonomy" id="927083"/>
    <lineage>
        <taxon>Bacteria</taxon>
        <taxon>Pseudomonadati</taxon>
        <taxon>Myxococcota</taxon>
        <taxon>Polyangia</taxon>
        <taxon>Polyangiales</taxon>
        <taxon>Sandaracinaceae</taxon>
        <taxon>Sandaracinus</taxon>
    </lineage>
</organism>
<protein>
    <submittedName>
        <fullName evidence="2">Beta-ketoadipate enol-lactone hydrolase</fullName>
    </submittedName>
</protein>
<sequence length="296" mass="31877">MSGDMPEIVSNGLTLHYDTFGDSRDPAVLLVMGLGTQMIAWRTEFCESLASLGLHVIRFDNRDVGLSTKIHGAPVPSIARTLLLRTWGAARPAYTLSDMARDAVGVLDGLAIRAAHVVGVSMGGMIAQTLAIEHRSRTLSLTSIMSSPGDYRLPPPTQAARAMLLRPVPRTRDQALDQVVELFRVIGSPKHFDEARIRARAAESYDRSSYRLGTARQLDAILSSPPRSPALRTLEIAATVVHGALDPLVPIAHGRATASAIPGADLRVIDDLAHDLPEAHWPALIDAISKTIERAA</sequence>
<dbReference type="GO" id="GO:0046503">
    <property type="term" value="P:glycerolipid catabolic process"/>
    <property type="evidence" value="ECO:0007669"/>
    <property type="project" value="TreeGrafter"/>
</dbReference>
<evidence type="ECO:0000313" key="2">
    <source>
        <dbReference type="EMBL" id="AKF06541.1"/>
    </source>
</evidence>